<organism evidence="1">
    <name type="scientific">Anguilla anguilla</name>
    <name type="common">European freshwater eel</name>
    <name type="synonym">Muraena anguilla</name>
    <dbReference type="NCBI Taxonomy" id="7936"/>
    <lineage>
        <taxon>Eukaryota</taxon>
        <taxon>Metazoa</taxon>
        <taxon>Chordata</taxon>
        <taxon>Craniata</taxon>
        <taxon>Vertebrata</taxon>
        <taxon>Euteleostomi</taxon>
        <taxon>Actinopterygii</taxon>
        <taxon>Neopterygii</taxon>
        <taxon>Teleostei</taxon>
        <taxon>Anguilliformes</taxon>
        <taxon>Anguillidae</taxon>
        <taxon>Anguilla</taxon>
    </lineage>
</organism>
<accession>A0A0E9SVT3</accession>
<sequence>MNKNKTQVLFYEPQPSAGCDPDIAALYGQRDSWEISRSQAFNPIIP</sequence>
<reference evidence="1" key="1">
    <citation type="submission" date="2014-11" db="EMBL/GenBank/DDBJ databases">
        <authorList>
            <person name="Amaro Gonzalez C."/>
        </authorList>
    </citation>
    <scope>NUCLEOTIDE SEQUENCE</scope>
</reference>
<name>A0A0E9SVT3_ANGAN</name>
<evidence type="ECO:0000313" key="1">
    <source>
        <dbReference type="EMBL" id="JAH45474.1"/>
    </source>
</evidence>
<proteinExistence type="predicted"/>
<dbReference type="AlphaFoldDB" id="A0A0E9SVT3"/>
<dbReference type="EMBL" id="GBXM01063103">
    <property type="protein sequence ID" value="JAH45474.1"/>
    <property type="molecule type" value="Transcribed_RNA"/>
</dbReference>
<protein>
    <submittedName>
        <fullName evidence="1">Uncharacterized protein</fullName>
    </submittedName>
</protein>
<reference evidence="1" key="2">
    <citation type="journal article" date="2015" name="Fish Shellfish Immunol.">
        <title>Early steps in the European eel (Anguilla anguilla)-Vibrio vulnificus interaction in the gills: Role of the RtxA13 toxin.</title>
        <authorList>
            <person name="Callol A."/>
            <person name="Pajuelo D."/>
            <person name="Ebbesson L."/>
            <person name="Teles M."/>
            <person name="MacKenzie S."/>
            <person name="Amaro C."/>
        </authorList>
    </citation>
    <scope>NUCLEOTIDE SEQUENCE</scope>
</reference>